<dbReference type="GO" id="GO:0006270">
    <property type="term" value="P:DNA replication initiation"/>
    <property type="evidence" value="ECO:0007669"/>
    <property type="project" value="UniProtKB-UniRule"/>
</dbReference>
<dbReference type="FunFam" id="1.10.10.1460:FF:000001">
    <property type="entry name" value="DNA replication regulator Sld2"/>
    <property type="match status" value="1"/>
</dbReference>
<dbReference type="InterPro" id="IPR040203">
    <property type="entry name" value="Sld2"/>
</dbReference>
<dbReference type="GO" id="GO:0003697">
    <property type="term" value="F:single-stranded DNA binding"/>
    <property type="evidence" value="ECO:0007669"/>
    <property type="project" value="TreeGrafter"/>
</dbReference>
<evidence type="ECO:0000256" key="5">
    <source>
        <dbReference type="ARBA" id="ARBA00023242"/>
    </source>
</evidence>
<dbReference type="Gene3D" id="1.10.10.1460">
    <property type="match status" value="1"/>
</dbReference>
<feature type="compositionally biased region" description="Polar residues" evidence="9">
    <location>
        <begin position="85"/>
        <end position="109"/>
    </location>
</feature>
<evidence type="ECO:0000256" key="2">
    <source>
        <dbReference type="ARBA" id="ARBA00007276"/>
    </source>
</evidence>
<protein>
    <recommendedName>
        <fullName evidence="3 8">DNA replication regulator SLD2</fullName>
    </recommendedName>
</protein>
<dbReference type="PANTHER" id="PTHR28124:SF1">
    <property type="entry name" value="DNA REPLICATION REGULATOR SLD2"/>
    <property type="match status" value="1"/>
</dbReference>
<evidence type="ECO:0000313" key="10">
    <source>
        <dbReference type="EMBL" id="EGO55725.1"/>
    </source>
</evidence>
<evidence type="ECO:0000256" key="1">
    <source>
        <dbReference type="ARBA" id="ARBA00004123"/>
    </source>
</evidence>
<dbReference type="GO" id="GO:0000727">
    <property type="term" value="P:double-strand break repair via break-induced replication"/>
    <property type="evidence" value="ECO:0007669"/>
    <property type="project" value="TreeGrafter"/>
</dbReference>
<reference evidence="11" key="1">
    <citation type="journal article" date="2011" name="Genetics">
        <title>Massive changes in genome architecture accompany the transition to self-fertility in the filamentous fungus Neurospora tetrasperma.</title>
        <authorList>
            <person name="Ellison C.E."/>
            <person name="Stajich J.E."/>
            <person name="Jacobson D.J."/>
            <person name="Natvig D.O."/>
            <person name="Lapidus A."/>
            <person name="Foster B."/>
            <person name="Aerts A."/>
            <person name="Riley R."/>
            <person name="Lindquist E.A."/>
            <person name="Grigoriev I.V."/>
            <person name="Taylor J.W."/>
        </authorList>
    </citation>
    <scope>NUCLEOTIDE SEQUENCE [LARGE SCALE GENOMIC DNA]</scope>
    <source>
        <strain evidence="11">FGSC 2508 / P0657</strain>
    </source>
</reference>
<dbReference type="HOGENOM" id="CLU_2090581_0_0_1"/>
<dbReference type="GO" id="GO:0003688">
    <property type="term" value="F:DNA replication origin binding"/>
    <property type="evidence" value="ECO:0007669"/>
    <property type="project" value="TreeGrafter"/>
</dbReference>
<dbReference type="RefSeq" id="XP_009853518.1">
    <property type="nucleotide sequence ID" value="XM_009855216.1"/>
</dbReference>
<evidence type="ECO:0000313" key="11">
    <source>
        <dbReference type="Proteomes" id="UP000008065"/>
    </source>
</evidence>
<dbReference type="GO" id="GO:0031261">
    <property type="term" value="C:DNA replication preinitiation complex"/>
    <property type="evidence" value="ECO:0007669"/>
    <property type="project" value="TreeGrafter"/>
</dbReference>
<organism evidence="10 11">
    <name type="scientific">Neurospora tetrasperma (strain FGSC 2508 / ATCC MYA-4615 / P0657)</name>
    <dbReference type="NCBI Taxonomy" id="510951"/>
    <lineage>
        <taxon>Eukaryota</taxon>
        <taxon>Fungi</taxon>
        <taxon>Dikarya</taxon>
        <taxon>Ascomycota</taxon>
        <taxon>Pezizomycotina</taxon>
        <taxon>Sordariomycetes</taxon>
        <taxon>Sordariomycetidae</taxon>
        <taxon>Sordariales</taxon>
        <taxon>Sordariaceae</taxon>
        <taxon>Neurospora</taxon>
    </lineage>
</organism>
<dbReference type="VEuPathDB" id="FungiDB:NEUTE1DRAFT_139968"/>
<dbReference type="EMBL" id="GL891306">
    <property type="protein sequence ID" value="EGO55725.1"/>
    <property type="molecule type" value="Genomic_DNA"/>
</dbReference>
<accession>F8MUP3</accession>
<name>F8MUP3_NEUT8</name>
<dbReference type="PANTHER" id="PTHR28124">
    <property type="entry name" value="DNA REPLICATION REGULATOR SLD2"/>
    <property type="match status" value="1"/>
</dbReference>
<evidence type="ECO:0000256" key="9">
    <source>
        <dbReference type="SAM" id="MobiDB-lite"/>
    </source>
</evidence>
<evidence type="ECO:0000256" key="3">
    <source>
        <dbReference type="ARBA" id="ARBA00018363"/>
    </source>
</evidence>
<feature type="non-terminal residue" evidence="10">
    <location>
        <position position="125"/>
    </location>
</feature>
<comment type="subcellular location">
    <subcellularLocation>
        <location evidence="1 8">Nucleus</location>
    </subcellularLocation>
</comment>
<keyword evidence="6 8" id="KW-0131">Cell cycle</keyword>
<evidence type="ECO:0000256" key="6">
    <source>
        <dbReference type="ARBA" id="ARBA00023306"/>
    </source>
</evidence>
<dbReference type="GeneID" id="20826131"/>
<comment type="similarity">
    <text evidence="2 8">Belongs to the SLD2 family.</text>
</comment>
<sequence length="125" mass="14332">MDEQRKAEYESQSLQLRAELKQFEAEWAQKNDGKKPSREAIKQNPDIAQKYKQYNKLRDILSGKIPPPTRSDNQDPSQRKRKQPDTSLPSASTPSKRNRSAATPKSQHYSAVHEAITPDVARKLF</sequence>
<dbReference type="GO" id="GO:1902977">
    <property type="term" value="P:mitotic DNA replication preinitiation complex assembly"/>
    <property type="evidence" value="ECO:0007669"/>
    <property type="project" value="TreeGrafter"/>
</dbReference>
<dbReference type="KEGG" id="nte:NEUTE1DRAFT139968"/>
<feature type="region of interest" description="Disordered" evidence="9">
    <location>
        <begin position="27"/>
        <end position="46"/>
    </location>
</feature>
<dbReference type="Pfam" id="PF11719">
    <property type="entry name" value="Drc1-Sld2"/>
    <property type="match status" value="1"/>
</dbReference>
<dbReference type="Proteomes" id="UP000008065">
    <property type="component" value="Unassembled WGS sequence"/>
</dbReference>
<feature type="compositionally biased region" description="Basic and acidic residues" evidence="9">
    <location>
        <begin position="27"/>
        <end position="41"/>
    </location>
</feature>
<feature type="region of interest" description="Disordered" evidence="9">
    <location>
        <begin position="60"/>
        <end position="125"/>
    </location>
</feature>
<proteinExistence type="inferred from homology"/>
<gene>
    <name evidence="10" type="ORF">NEUTE1DRAFT_139968</name>
</gene>
<keyword evidence="5 8" id="KW-0539">Nucleus</keyword>
<comment type="function">
    <text evidence="7 8">Has a role in the initiation of DNA replication. Required at S-phase checkpoint.</text>
</comment>
<keyword evidence="4 8" id="KW-0235">DNA replication</keyword>
<evidence type="ECO:0000256" key="7">
    <source>
        <dbReference type="ARBA" id="ARBA00025253"/>
    </source>
</evidence>
<dbReference type="OrthoDB" id="8775810at2759"/>
<keyword evidence="11" id="KW-1185">Reference proteome</keyword>
<dbReference type="InterPro" id="IPR021110">
    <property type="entry name" value="DNA_rep_checkpnt_protein"/>
</dbReference>
<evidence type="ECO:0000256" key="4">
    <source>
        <dbReference type="ARBA" id="ARBA00022705"/>
    </source>
</evidence>
<dbReference type="AlphaFoldDB" id="F8MUP3"/>
<evidence type="ECO:0000256" key="8">
    <source>
        <dbReference type="RuleBase" id="RU367067"/>
    </source>
</evidence>